<proteinExistence type="predicted"/>
<evidence type="ECO:0000256" key="2">
    <source>
        <dbReference type="ARBA" id="ARBA00023125"/>
    </source>
</evidence>
<dbReference type="PANTHER" id="PTHR43280">
    <property type="entry name" value="ARAC-FAMILY TRANSCRIPTIONAL REGULATOR"/>
    <property type="match status" value="1"/>
</dbReference>
<feature type="domain" description="HTH araC/xylS-type" evidence="4">
    <location>
        <begin position="136"/>
        <end position="234"/>
    </location>
</feature>
<comment type="caution">
    <text evidence="5">The sequence shown here is derived from an EMBL/GenBank/DDBJ whole genome shotgun (WGS) entry which is preliminary data.</text>
</comment>
<dbReference type="RefSeq" id="WP_249098532.1">
    <property type="nucleotide sequence ID" value="NZ_JAMAST010000002.1"/>
</dbReference>
<dbReference type="InterPro" id="IPR018060">
    <property type="entry name" value="HTH_AraC"/>
</dbReference>
<dbReference type="Pfam" id="PF12833">
    <property type="entry name" value="HTH_18"/>
    <property type="match status" value="1"/>
</dbReference>
<gene>
    <name evidence="5" type="ORF">M3N64_04280</name>
</gene>
<evidence type="ECO:0000313" key="6">
    <source>
        <dbReference type="Proteomes" id="UP001203004"/>
    </source>
</evidence>
<dbReference type="Proteomes" id="UP001203004">
    <property type="component" value="Unassembled WGS sequence"/>
</dbReference>
<dbReference type="EMBL" id="JAMAST010000002">
    <property type="protein sequence ID" value="MCL1631164.1"/>
    <property type="molecule type" value="Genomic_DNA"/>
</dbReference>
<evidence type="ECO:0000259" key="4">
    <source>
        <dbReference type="PROSITE" id="PS01124"/>
    </source>
</evidence>
<organism evidence="5 6">
    <name type="scientific">Sporolactobacillus mangiferae</name>
    <dbReference type="NCBI Taxonomy" id="2940498"/>
    <lineage>
        <taxon>Bacteria</taxon>
        <taxon>Bacillati</taxon>
        <taxon>Bacillota</taxon>
        <taxon>Bacilli</taxon>
        <taxon>Bacillales</taxon>
        <taxon>Sporolactobacillaceae</taxon>
        <taxon>Sporolactobacillus</taxon>
    </lineage>
</organism>
<reference evidence="5 6" key="1">
    <citation type="submission" date="2022-05" db="EMBL/GenBank/DDBJ databases">
        <title>Sporolactobacillus sp nov CPB3-1, isolated from tree bark (Mangifera indica L.).</title>
        <authorList>
            <person name="Phuengjayaem S."/>
            <person name="Tanasupawat S."/>
        </authorList>
    </citation>
    <scope>NUCLEOTIDE SEQUENCE [LARGE SCALE GENOMIC DNA]</scope>
    <source>
        <strain evidence="5 6">CPB3-1</strain>
    </source>
</reference>
<keyword evidence="2" id="KW-0238">DNA-binding</keyword>
<keyword evidence="1" id="KW-0805">Transcription regulation</keyword>
<dbReference type="SMART" id="SM00342">
    <property type="entry name" value="HTH_ARAC"/>
    <property type="match status" value="1"/>
</dbReference>
<dbReference type="SUPFAM" id="SSF46689">
    <property type="entry name" value="Homeodomain-like"/>
    <property type="match status" value="2"/>
</dbReference>
<sequence length="237" mass="28394">MEDIYFYFVSFSEAQQYESTTHFKIVLPIRGTTVISTEKKQQTISAGQFCLLPARYMYTLSSNESNENLVIELPDHYIRPFLQNQTADHYQLIWNINIIWQQVKDLLIYEVMQHNHDEATLLLHYWLHKMTETPASASIRYIHQHYTEKINIKKLAAMEHYTPSYYCDWFKRQMHMTPLEYIHYLRIHRAKELLGDPKLSVLTISYQLGYEYNASFTKMFKKYEHCSPSEYRAVLHS</sequence>
<dbReference type="Gene3D" id="1.10.10.60">
    <property type="entry name" value="Homeodomain-like"/>
    <property type="match status" value="2"/>
</dbReference>
<keyword evidence="6" id="KW-1185">Reference proteome</keyword>
<name>A0ABT0M8G3_9BACL</name>
<dbReference type="PANTHER" id="PTHR43280:SF26">
    <property type="entry name" value="ARAC-FAMILY TRANSCRIPTIONAL REGULATOR"/>
    <property type="match status" value="1"/>
</dbReference>
<dbReference type="InterPro" id="IPR009057">
    <property type="entry name" value="Homeodomain-like_sf"/>
</dbReference>
<accession>A0ABT0M8G3</accession>
<keyword evidence="3" id="KW-0804">Transcription</keyword>
<evidence type="ECO:0000313" key="5">
    <source>
        <dbReference type="EMBL" id="MCL1631164.1"/>
    </source>
</evidence>
<protein>
    <submittedName>
        <fullName evidence="5">AraC family transcriptional regulator</fullName>
    </submittedName>
</protein>
<evidence type="ECO:0000256" key="3">
    <source>
        <dbReference type="ARBA" id="ARBA00023163"/>
    </source>
</evidence>
<dbReference type="PROSITE" id="PS01124">
    <property type="entry name" value="HTH_ARAC_FAMILY_2"/>
    <property type="match status" value="1"/>
</dbReference>
<evidence type="ECO:0000256" key="1">
    <source>
        <dbReference type="ARBA" id="ARBA00023015"/>
    </source>
</evidence>